<accession>A0ABP7HED3</accession>
<evidence type="ECO:0000256" key="7">
    <source>
        <dbReference type="SAM" id="Phobius"/>
    </source>
</evidence>
<keyword evidence="2" id="KW-1003">Cell membrane</keyword>
<feature type="transmembrane region" description="Helical" evidence="7">
    <location>
        <begin position="463"/>
        <end position="480"/>
    </location>
</feature>
<evidence type="ECO:0000313" key="8">
    <source>
        <dbReference type="EMBL" id="GAA3789806.1"/>
    </source>
</evidence>
<feature type="transmembrane region" description="Helical" evidence="7">
    <location>
        <begin position="422"/>
        <end position="443"/>
    </location>
</feature>
<feature type="transmembrane region" description="Helical" evidence="7">
    <location>
        <begin position="69"/>
        <end position="88"/>
    </location>
</feature>
<name>A0ABP7HED3_9PSEU</name>
<evidence type="ECO:0000256" key="6">
    <source>
        <dbReference type="SAM" id="MobiDB-lite"/>
    </source>
</evidence>
<feature type="transmembrane region" description="Helical" evidence="7">
    <location>
        <begin position="151"/>
        <end position="170"/>
    </location>
</feature>
<feature type="transmembrane region" description="Helical" evidence="7">
    <location>
        <begin position="210"/>
        <end position="234"/>
    </location>
</feature>
<dbReference type="EMBL" id="BAABCM010000001">
    <property type="protein sequence ID" value="GAA3789806.1"/>
    <property type="molecule type" value="Genomic_DNA"/>
</dbReference>
<gene>
    <name evidence="8" type="ORF">GCM10022380_02670</name>
</gene>
<evidence type="ECO:0000256" key="3">
    <source>
        <dbReference type="ARBA" id="ARBA00022692"/>
    </source>
</evidence>
<feature type="transmembrane region" description="Helical" evidence="7">
    <location>
        <begin position="355"/>
        <end position="377"/>
    </location>
</feature>
<feature type="transmembrane region" description="Helical" evidence="7">
    <location>
        <begin position="109"/>
        <end position="131"/>
    </location>
</feature>
<feature type="transmembrane region" description="Helical" evidence="7">
    <location>
        <begin position="383"/>
        <end position="410"/>
    </location>
</feature>
<keyword evidence="5 7" id="KW-0472">Membrane</keyword>
<feature type="transmembrane region" description="Helical" evidence="7">
    <location>
        <begin position="35"/>
        <end position="63"/>
    </location>
</feature>
<evidence type="ECO:0000256" key="4">
    <source>
        <dbReference type="ARBA" id="ARBA00022989"/>
    </source>
</evidence>
<dbReference type="RefSeq" id="WP_237335226.1">
    <property type="nucleotide sequence ID" value="NZ_BAABCM010000001.1"/>
</dbReference>
<keyword evidence="9" id="KW-1185">Reference proteome</keyword>
<dbReference type="PANTHER" id="PTHR42770">
    <property type="entry name" value="AMINO ACID TRANSPORTER-RELATED"/>
    <property type="match status" value="1"/>
</dbReference>
<evidence type="ECO:0000256" key="2">
    <source>
        <dbReference type="ARBA" id="ARBA00022475"/>
    </source>
</evidence>
<dbReference type="Gene3D" id="1.20.1740.10">
    <property type="entry name" value="Amino acid/polyamine transporter I"/>
    <property type="match status" value="1"/>
</dbReference>
<sequence length="494" mass="51924">MSNEVDAADATVPRPATETSAPAGSARELKGRMGVIELVFTVLAWSAPVMVVSASTPFIISFGGTGAPLAYVIAMAVLLVFSVGYTTMTRYVDNPGAFYAYITAGLGRAPGLGASFLAIVGYLFMAVATYMFIGVSLNTLLETIGAPTVPWFVYTFGVLVITGVLGYFRIDLSAKVLSVVMVCEIVIVGIFDGAVLGHGGGPEGVPLTSFTWGALMSGSVGVAVLFSALSFGGFEATAVFREETKDPHRTVPRATYLAVGAIGVFYIAATWLLIAAYGPSQANAAAAADPTGMFSTAVEQFVGVWARDVVTVLVVTSAFAALLSVQNIVSRYCYSLAVDRVLPARMAKVHPRHGSPHVSSVTVSLVLFAVLLAFSGIGSPELWYAQLAGTGGFAIMVLMTLTSLAVIVFFRRRRDLGDSRRWHTLIAPLLSALGMGTVLYLAITNFTTLTGGSTAQAVVEQVVVWGVLAVGAVLALIYRLKRPGVYARIGRQKA</sequence>
<reference evidence="9" key="1">
    <citation type="journal article" date="2019" name="Int. J. Syst. Evol. Microbiol.">
        <title>The Global Catalogue of Microorganisms (GCM) 10K type strain sequencing project: providing services to taxonomists for standard genome sequencing and annotation.</title>
        <authorList>
            <consortium name="The Broad Institute Genomics Platform"/>
            <consortium name="The Broad Institute Genome Sequencing Center for Infectious Disease"/>
            <person name="Wu L."/>
            <person name="Ma J."/>
        </authorList>
    </citation>
    <scope>NUCLEOTIDE SEQUENCE [LARGE SCALE GENOMIC DNA]</scope>
    <source>
        <strain evidence="9">JCM 17017</strain>
    </source>
</reference>
<proteinExistence type="predicted"/>
<dbReference type="PIRSF" id="PIRSF006060">
    <property type="entry name" value="AA_transporter"/>
    <property type="match status" value="1"/>
</dbReference>
<dbReference type="PANTHER" id="PTHR42770:SF16">
    <property type="entry name" value="AMINO ACID PERMEASE"/>
    <property type="match status" value="1"/>
</dbReference>
<feature type="transmembrane region" description="Helical" evidence="7">
    <location>
        <begin position="254"/>
        <end position="274"/>
    </location>
</feature>
<keyword evidence="4 7" id="KW-1133">Transmembrane helix</keyword>
<protein>
    <submittedName>
        <fullName evidence="8">APC family permease</fullName>
    </submittedName>
</protein>
<comment type="subcellular location">
    <subcellularLocation>
        <location evidence="1">Cell membrane</location>
        <topology evidence="1">Multi-pass membrane protein</topology>
    </subcellularLocation>
</comment>
<feature type="region of interest" description="Disordered" evidence="6">
    <location>
        <begin position="1"/>
        <end position="25"/>
    </location>
</feature>
<evidence type="ECO:0000313" key="9">
    <source>
        <dbReference type="Proteomes" id="UP001501624"/>
    </source>
</evidence>
<organism evidence="8 9">
    <name type="scientific">Amycolatopsis tucumanensis</name>
    <dbReference type="NCBI Taxonomy" id="401106"/>
    <lineage>
        <taxon>Bacteria</taxon>
        <taxon>Bacillati</taxon>
        <taxon>Actinomycetota</taxon>
        <taxon>Actinomycetes</taxon>
        <taxon>Pseudonocardiales</taxon>
        <taxon>Pseudonocardiaceae</taxon>
        <taxon>Amycolatopsis</taxon>
    </lineage>
</organism>
<comment type="caution">
    <text evidence="8">The sequence shown here is derived from an EMBL/GenBank/DDBJ whole genome shotgun (WGS) entry which is preliminary data.</text>
</comment>
<dbReference type="InterPro" id="IPR050367">
    <property type="entry name" value="APC_superfamily"/>
</dbReference>
<dbReference type="Pfam" id="PF13520">
    <property type="entry name" value="AA_permease_2"/>
    <property type="match status" value="1"/>
</dbReference>
<feature type="transmembrane region" description="Helical" evidence="7">
    <location>
        <begin position="309"/>
        <end position="334"/>
    </location>
</feature>
<dbReference type="InterPro" id="IPR002293">
    <property type="entry name" value="AA/rel_permease1"/>
</dbReference>
<evidence type="ECO:0000256" key="1">
    <source>
        <dbReference type="ARBA" id="ARBA00004651"/>
    </source>
</evidence>
<dbReference type="Proteomes" id="UP001501624">
    <property type="component" value="Unassembled WGS sequence"/>
</dbReference>
<feature type="transmembrane region" description="Helical" evidence="7">
    <location>
        <begin position="177"/>
        <end position="198"/>
    </location>
</feature>
<keyword evidence="3 7" id="KW-0812">Transmembrane</keyword>
<evidence type="ECO:0000256" key="5">
    <source>
        <dbReference type="ARBA" id="ARBA00023136"/>
    </source>
</evidence>